<dbReference type="AlphaFoldDB" id="F8PXH7"/>
<dbReference type="Proteomes" id="UP000008063">
    <property type="component" value="Unassembled WGS sequence"/>
</dbReference>
<evidence type="ECO:0000313" key="1">
    <source>
        <dbReference type="EMBL" id="EGN99503.1"/>
    </source>
</evidence>
<gene>
    <name evidence="1" type="ORF">SERLA73DRAFT_153057</name>
</gene>
<reference evidence="2" key="1">
    <citation type="journal article" date="2011" name="Science">
        <title>The plant cell wall-decomposing machinery underlies the functional diversity of forest fungi.</title>
        <authorList>
            <person name="Eastwood D.C."/>
            <person name="Floudas D."/>
            <person name="Binder M."/>
            <person name="Majcherczyk A."/>
            <person name="Schneider P."/>
            <person name="Aerts A."/>
            <person name="Asiegbu F.O."/>
            <person name="Baker S.E."/>
            <person name="Barry K."/>
            <person name="Bendiksby M."/>
            <person name="Blumentritt M."/>
            <person name="Coutinho P.M."/>
            <person name="Cullen D."/>
            <person name="de Vries R.P."/>
            <person name="Gathman A."/>
            <person name="Goodell B."/>
            <person name="Henrissat B."/>
            <person name="Ihrmark K."/>
            <person name="Kauserud H."/>
            <person name="Kohler A."/>
            <person name="LaButti K."/>
            <person name="Lapidus A."/>
            <person name="Lavin J.L."/>
            <person name="Lee Y.-H."/>
            <person name="Lindquist E."/>
            <person name="Lilly W."/>
            <person name="Lucas S."/>
            <person name="Morin E."/>
            <person name="Murat C."/>
            <person name="Oguiza J.A."/>
            <person name="Park J."/>
            <person name="Pisabarro A.G."/>
            <person name="Riley R."/>
            <person name="Rosling A."/>
            <person name="Salamov A."/>
            <person name="Schmidt O."/>
            <person name="Schmutz J."/>
            <person name="Skrede I."/>
            <person name="Stenlid J."/>
            <person name="Wiebenga A."/>
            <person name="Xie X."/>
            <person name="Kuees U."/>
            <person name="Hibbett D.S."/>
            <person name="Hoffmeister D."/>
            <person name="Hoegberg N."/>
            <person name="Martin F."/>
            <person name="Grigoriev I.V."/>
            <person name="Watkinson S.C."/>
        </authorList>
    </citation>
    <scope>NUCLEOTIDE SEQUENCE [LARGE SCALE GENOMIC DNA]</scope>
    <source>
        <strain evidence="2">strain S7.3</strain>
    </source>
</reference>
<protein>
    <submittedName>
        <fullName evidence="1">Uncharacterized protein</fullName>
    </submittedName>
</protein>
<keyword evidence="2" id="KW-1185">Reference proteome</keyword>
<proteinExistence type="predicted"/>
<dbReference type="HOGENOM" id="CLU_1409586_0_0_1"/>
<evidence type="ECO:0000313" key="2">
    <source>
        <dbReference type="Proteomes" id="UP000008063"/>
    </source>
</evidence>
<sequence length="193" mass="21963">MSEEGEGKRGRLSIVKWAVELEGEEFSNSWIMVEWICWKDFSYVSGFPVRKHDLLIHTRFARDQSQIGSILAGNTKRDQAPMLRIDGGPQVKTRWIKEVFRALFSADMQQPCLGAGLGERELHCVRVRGGDWAYVSKVESLSHHAASGDHRFLHWISLLSRFRPKIKKHTQDFGFFSRADGTISAETGGCRGR</sequence>
<dbReference type="InParanoid" id="F8PXH7"/>
<accession>F8PXH7</accession>
<organism evidence="2">
    <name type="scientific">Serpula lacrymans var. lacrymans (strain S7.3)</name>
    <name type="common">Dry rot fungus</name>
    <dbReference type="NCBI Taxonomy" id="936435"/>
    <lineage>
        <taxon>Eukaryota</taxon>
        <taxon>Fungi</taxon>
        <taxon>Dikarya</taxon>
        <taxon>Basidiomycota</taxon>
        <taxon>Agaricomycotina</taxon>
        <taxon>Agaricomycetes</taxon>
        <taxon>Agaricomycetidae</taxon>
        <taxon>Boletales</taxon>
        <taxon>Coniophorineae</taxon>
        <taxon>Serpulaceae</taxon>
        <taxon>Serpula</taxon>
    </lineage>
</organism>
<dbReference type="EMBL" id="GL945480">
    <property type="protein sequence ID" value="EGN99503.1"/>
    <property type="molecule type" value="Genomic_DNA"/>
</dbReference>
<name>F8PXH7_SERL3</name>